<gene>
    <name evidence="2" type="primary">V3</name>
</gene>
<dbReference type="InterPro" id="IPR009997">
    <property type="entry name" value="MP_R3"/>
</dbReference>
<dbReference type="RefSeq" id="NP_066181.1">
    <property type="nucleotide sequence ID" value="NC_002543.1"/>
</dbReference>
<dbReference type="OrthoDB" id="26427at10239"/>
<evidence type="ECO:0000313" key="2">
    <source>
        <dbReference type="EMBL" id="AAB18922.1"/>
    </source>
</evidence>
<dbReference type="KEGG" id="vg:911817"/>
<organism evidence="2">
    <name type="scientific">Horseradish curly top virus</name>
    <dbReference type="NCBI Taxonomy" id="46448"/>
    <lineage>
        <taxon>Viruses</taxon>
        <taxon>Monodnaviria</taxon>
        <taxon>Shotokuvirae</taxon>
        <taxon>Cressdnaviricota</taxon>
        <taxon>Repensiviricetes</taxon>
        <taxon>Geplafuvirales</taxon>
        <taxon>Geminiviridae</taxon>
        <taxon>Curtovirus</taxon>
        <taxon>Curtovirus armoraciae</taxon>
    </lineage>
</organism>
<evidence type="ECO:0000313" key="3">
    <source>
        <dbReference type="Proteomes" id="UP000203968"/>
    </source>
</evidence>
<dbReference type="Proteomes" id="UP000203968">
    <property type="component" value="Segment"/>
</dbReference>
<evidence type="ECO:0000256" key="1">
    <source>
        <dbReference type="SAM" id="MobiDB-lite"/>
    </source>
</evidence>
<dbReference type="GeneID" id="911817"/>
<keyword evidence="3" id="KW-1185">Reference proteome</keyword>
<proteinExistence type="predicted"/>
<feature type="region of interest" description="Disordered" evidence="1">
    <location>
        <begin position="69"/>
        <end position="88"/>
    </location>
</feature>
<reference evidence="2" key="1">
    <citation type="journal article" date="1996" name="J. Gen. Virol.">
        <title>Horseradish curly top virus is a distinct subgroup II geminivirus species with rep and C4 genes derived from a subgroup III ancestor.</title>
        <authorList>
            <person name="Klute K.A."/>
            <person name="Nadler S.A."/>
            <person name="Stenger D.C."/>
        </authorList>
    </citation>
    <scope>NUCLEOTIDE SEQUENCE [LARGE SCALE GENOMIC DNA]</scope>
</reference>
<dbReference type="Pfam" id="PF07436">
    <property type="entry name" value="Curto_V3"/>
    <property type="match status" value="1"/>
</dbReference>
<sequence length="88" mass="9994">MMVCLPDWVFLLFIASILLQACTNFYGTFHSGSISKKLSSLVSRFDELFFQIQQVVYTRYPSRSRIVNPRRRGSLSGIPEGGEETVEA</sequence>
<accession>Q68539</accession>
<protein>
    <submittedName>
        <fullName evidence="2">Movement protein</fullName>
    </submittedName>
</protein>
<name>Q68539_9GEMI</name>
<dbReference type="EMBL" id="U49907">
    <property type="protein sequence ID" value="AAB18922.1"/>
    <property type="molecule type" value="Genomic_DNA"/>
</dbReference>